<keyword evidence="2" id="KW-0560">Oxidoreductase</keyword>
<protein>
    <recommendedName>
        <fullName evidence="6">Oxidoreductase</fullName>
    </recommendedName>
</protein>
<dbReference type="InterPro" id="IPR051911">
    <property type="entry name" value="SDR_oxidoreductase"/>
</dbReference>
<evidence type="ECO:0000256" key="1">
    <source>
        <dbReference type="ARBA" id="ARBA00006484"/>
    </source>
</evidence>
<organism evidence="4 5">
    <name type="scientific">Cryptococcus gattii EJB2</name>
    <dbReference type="NCBI Taxonomy" id="1296103"/>
    <lineage>
        <taxon>Eukaryota</taxon>
        <taxon>Fungi</taxon>
        <taxon>Dikarya</taxon>
        <taxon>Basidiomycota</taxon>
        <taxon>Agaricomycotina</taxon>
        <taxon>Tremellomycetes</taxon>
        <taxon>Tremellales</taxon>
        <taxon>Cryptococcaceae</taxon>
        <taxon>Cryptococcus</taxon>
        <taxon>Cryptococcus gattii species complex</taxon>
    </lineage>
</organism>
<evidence type="ECO:0000313" key="4">
    <source>
        <dbReference type="EMBL" id="KIR79443.1"/>
    </source>
</evidence>
<sequence>MVCHWFLPRAGRDIVVAALKAGDKVFATARNPAQLDLVKEYPNLITGQLDANDPDACAKLLATAAEKLGGIDVVCNNAGYANLASDEDMEIADFKQQFDTNFFGTLYVSKAAIPYLRKNGGGHILQICTLGSRLGVSGLTAYGSAKWAVCGFSKSLNVELKPFGIHVVTLQPGGMRTDWSGSSMDIPKICDGYEPTIGHMATMLRAYNAPRIQCSAHTMLRAYNGKEPTDPAKLGEICVRLSRHPDPPMELLIGADAVHMPLKLHRLARKMMKPGRLYLCPPDMTS</sequence>
<evidence type="ECO:0000313" key="5">
    <source>
        <dbReference type="Proteomes" id="UP000054272"/>
    </source>
</evidence>
<dbReference type="Gene3D" id="3.40.50.720">
    <property type="entry name" value="NAD(P)-binding Rossmann-like Domain"/>
    <property type="match status" value="1"/>
</dbReference>
<gene>
    <name evidence="4" type="ORF">I306_03562</name>
</gene>
<dbReference type="Pfam" id="PF00106">
    <property type="entry name" value="adh_short"/>
    <property type="match status" value="1"/>
</dbReference>
<evidence type="ECO:0000256" key="3">
    <source>
        <dbReference type="RuleBase" id="RU000363"/>
    </source>
</evidence>
<dbReference type="PANTHER" id="PTHR43976:SF16">
    <property type="entry name" value="SHORT-CHAIN DEHYDROGENASE_REDUCTASE FAMILY PROTEIN"/>
    <property type="match status" value="1"/>
</dbReference>
<dbReference type="PRINTS" id="PR00081">
    <property type="entry name" value="GDHRDH"/>
</dbReference>
<keyword evidence="5" id="KW-1185">Reference proteome</keyword>
<dbReference type="InterPro" id="IPR036291">
    <property type="entry name" value="NAD(P)-bd_dom_sf"/>
</dbReference>
<dbReference type="EMBL" id="KN848684">
    <property type="protein sequence ID" value="KIR79443.1"/>
    <property type="molecule type" value="Genomic_DNA"/>
</dbReference>
<evidence type="ECO:0000256" key="2">
    <source>
        <dbReference type="ARBA" id="ARBA00023002"/>
    </source>
</evidence>
<accession>A0ABR5BUW8</accession>
<comment type="similarity">
    <text evidence="1 3">Belongs to the short-chain dehydrogenases/reductases (SDR) family.</text>
</comment>
<reference evidence="4 5" key="1">
    <citation type="submission" date="2015-01" db="EMBL/GenBank/DDBJ databases">
        <title>The Genome Sequence of Cryptococcus gattii EJB2.</title>
        <authorList>
            <consortium name="The Broad Institute Genomics Platform"/>
            <person name="Cuomo C."/>
            <person name="Litvintseva A."/>
            <person name="Chen Y."/>
            <person name="Heitman J."/>
            <person name="Sun S."/>
            <person name="Springer D."/>
            <person name="Dromer F."/>
            <person name="Young S."/>
            <person name="Zeng Q."/>
            <person name="Gargeya S."/>
            <person name="Abouelleil A."/>
            <person name="Alvarado L."/>
            <person name="Chapman S.B."/>
            <person name="Gainer-Dewar J."/>
            <person name="Goldberg J."/>
            <person name="Griggs A."/>
            <person name="Gujja S."/>
            <person name="Hansen M."/>
            <person name="Howarth C."/>
            <person name="Imamovic A."/>
            <person name="Larimer J."/>
            <person name="Murphy C."/>
            <person name="Naylor J."/>
            <person name="Pearson M."/>
            <person name="Priest M."/>
            <person name="Roberts A."/>
            <person name="Saif S."/>
            <person name="Shea T."/>
            <person name="Sykes S."/>
            <person name="Wortman J."/>
            <person name="Nusbaum C."/>
            <person name="Birren B."/>
        </authorList>
    </citation>
    <scope>NUCLEOTIDE SEQUENCE [LARGE SCALE GENOMIC DNA]</scope>
    <source>
        <strain evidence="4 5">EJB2</strain>
    </source>
</reference>
<dbReference type="PANTHER" id="PTHR43976">
    <property type="entry name" value="SHORT CHAIN DEHYDROGENASE"/>
    <property type="match status" value="1"/>
</dbReference>
<dbReference type="Proteomes" id="UP000054272">
    <property type="component" value="Unassembled WGS sequence"/>
</dbReference>
<name>A0ABR5BUW8_9TREE</name>
<dbReference type="PRINTS" id="PR00080">
    <property type="entry name" value="SDRFAMILY"/>
</dbReference>
<dbReference type="SUPFAM" id="SSF51735">
    <property type="entry name" value="NAD(P)-binding Rossmann-fold domains"/>
    <property type="match status" value="1"/>
</dbReference>
<proteinExistence type="inferred from homology"/>
<dbReference type="InterPro" id="IPR002347">
    <property type="entry name" value="SDR_fam"/>
</dbReference>
<evidence type="ECO:0008006" key="6">
    <source>
        <dbReference type="Google" id="ProtNLM"/>
    </source>
</evidence>